<protein>
    <submittedName>
        <fullName evidence="2">Tail protein (Tape measure)</fullName>
    </submittedName>
</protein>
<evidence type="ECO:0000313" key="3">
    <source>
        <dbReference type="Proteomes" id="UP000263881"/>
    </source>
</evidence>
<proteinExistence type="predicted"/>
<dbReference type="EMBL" id="CP023009">
    <property type="protein sequence ID" value="AXW85748.1"/>
    <property type="molecule type" value="Genomic_DNA"/>
</dbReference>
<accession>A0AAD0SI90</accession>
<keyword evidence="3" id="KW-1185">Reference proteome</keyword>
<name>A0AAD0SI90_9GAMM</name>
<dbReference type="KEGG" id="lbq:CKQ53_01295"/>
<sequence>MTGADNVGGIYYEVDIEVDNALKANEKLRGELRSLAEQSKASANGIKTLETQMKTSAIAVNQATKAGGSLRSQFQQAGYQIQDFIVQVQGGQSALVAFSQQGSQLAGAFGPSGAVVGALIALGTVIAGTLITALNGGKNAMDALRDAADSMDKVITISQSGVAALSDKYANLARVNAAVATLMRNQVLLEYNQAMTKVAKSISDTTNEFFTFGDTAKAALSGGTVSVKLLGAILDVAEVKTTNLNEAFSQVSKSGVANEATISTFINTIGALASRLGITDQAAFELAKELRDLSTNPSPEALQTLALRLQNMSSSSKDGQAQITALAGSLVDLAREAANAKFNVDSLKLTTDNLTDGQKNLIKQAERNLALSKLQGEARARLAAQYSAEDAGFAKGDPHTKKMEDDAAATYKNLEATKQLRSEEKKSASQAERNAKVLDEYRQKAELSADSTSDLSREQAILAAKSKLINPTSEQVATVERDAAAAWDKAAALKAQSSIPELKENADYSKQKQQLELLKTAKDSQGNLLISQQQYNQQSEQLEQDHQTKLAEIRANQVVTPQQDAAAKVDPVQQLANENARKLALIQQFEANKTLTHDQAEALRNATDTQYEQQRIAAQWTIYRNQSVANELLASSVESFSSGASSAITGLINGTQSLSESFANLGTSILNGVVSSLVQMGTQWVMSTIMGQTAQQTAIATNQASATAALATSTLAGQAAASALLASWSPAAMAASIASYGGAATAGLAGYTTAMTAAQTMSIAGARKNGGPVTADSMYRVGEGGKPEIFKASNGNQYMIPGDNGSVISNKDIGGAGGGGTSIQQENHFHITTTGGIDDATKAWIIKNMKQVALYEIKEQSSRPKGLIQPRK</sequence>
<feature type="coiled-coil region" evidence="1">
    <location>
        <begin position="532"/>
        <end position="592"/>
    </location>
</feature>
<dbReference type="Proteomes" id="UP000263881">
    <property type="component" value="Chromosome"/>
</dbReference>
<organism evidence="2 3">
    <name type="scientific">Lonsdalea britannica</name>
    <dbReference type="NCBI Taxonomy" id="1082704"/>
    <lineage>
        <taxon>Bacteria</taxon>
        <taxon>Pseudomonadati</taxon>
        <taxon>Pseudomonadota</taxon>
        <taxon>Gammaproteobacteria</taxon>
        <taxon>Enterobacterales</taxon>
        <taxon>Pectobacteriaceae</taxon>
        <taxon>Lonsdalea</taxon>
    </lineage>
</organism>
<evidence type="ECO:0000313" key="2">
    <source>
        <dbReference type="EMBL" id="AXW85748.1"/>
    </source>
</evidence>
<dbReference type="RefSeq" id="WP_118894562.1">
    <property type="nucleotide sequence ID" value="NZ_CP023009.1"/>
</dbReference>
<evidence type="ECO:0000256" key="1">
    <source>
        <dbReference type="SAM" id="Coils"/>
    </source>
</evidence>
<keyword evidence="1" id="KW-0175">Coiled coil</keyword>
<reference evidence="2 3" key="1">
    <citation type="submission" date="2017-08" db="EMBL/GenBank/DDBJ databases">
        <title>Comparative genomics of bacteria isolated from necrotic lesions of AOD affected trees.</title>
        <authorList>
            <person name="Doonan J."/>
            <person name="Denman S."/>
            <person name="McDonald J.E."/>
        </authorList>
    </citation>
    <scope>NUCLEOTIDE SEQUENCE [LARGE SCALE GENOMIC DNA]</scope>
    <source>
        <strain evidence="2 3">477</strain>
    </source>
</reference>
<gene>
    <name evidence="2" type="ORF">CKQ53_01295</name>
</gene>
<dbReference type="AlphaFoldDB" id="A0AAD0SI90"/>